<keyword evidence="1" id="KW-0175">Coiled coil</keyword>
<evidence type="ECO:0000313" key="4">
    <source>
        <dbReference type="Proteomes" id="UP000289952"/>
    </source>
</evidence>
<keyword evidence="2" id="KW-1133">Transmembrane helix</keyword>
<dbReference type="EMBL" id="LR214972">
    <property type="protein sequence ID" value="VEU63398.1"/>
    <property type="molecule type" value="Genomic_DNA"/>
</dbReference>
<keyword evidence="4" id="KW-1185">Reference proteome</keyword>
<feature type="transmembrane region" description="Helical" evidence="2">
    <location>
        <begin position="161"/>
        <end position="179"/>
    </location>
</feature>
<feature type="transmembrane region" description="Helical" evidence="2">
    <location>
        <begin position="121"/>
        <end position="141"/>
    </location>
</feature>
<name>A0A449AEI9_9BACT</name>
<keyword evidence="2" id="KW-0472">Membrane</keyword>
<keyword evidence="2" id="KW-0812">Transmembrane</keyword>
<proteinExistence type="predicted"/>
<evidence type="ECO:0000313" key="3">
    <source>
        <dbReference type="EMBL" id="VEU63398.1"/>
    </source>
</evidence>
<feature type="transmembrane region" description="Helical" evidence="2">
    <location>
        <begin position="49"/>
        <end position="67"/>
    </location>
</feature>
<dbReference type="Proteomes" id="UP000289952">
    <property type="component" value="Chromosome"/>
</dbReference>
<sequence>MFIIIGFIFAPWLGFTLIAYPTSFISLYSEEIYNEIRIKELKQWRNASFVFFTIFIYIKGWTNILALEKELKEKEKEKDDNDELYELFNKETIIKFVWHIISIFMLISILIIKLSNKDSSFVGPFTITISLLFITLIYITYFAPRYISNLMLLEIKNRLVIILYIIDLFIPFISIINIIKYKKNNHFFLG</sequence>
<feature type="coiled-coil region" evidence="1">
    <location>
        <begin position="64"/>
        <end position="91"/>
    </location>
</feature>
<dbReference type="RefSeq" id="WP_129621580.1">
    <property type="nucleotide sequence ID" value="NZ_LR214972.1"/>
</dbReference>
<evidence type="ECO:0000256" key="2">
    <source>
        <dbReference type="SAM" id="Phobius"/>
    </source>
</evidence>
<organism evidence="3 4">
    <name type="scientific">Mycoplasmopsis bovirhinis</name>
    <dbReference type="NCBI Taxonomy" id="29553"/>
    <lineage>
        <taxon>Bacteria</taxon>
        <taxon>Bacillati</taxon>
        <taxon>Mycoplasmatota</taxon>
        <taxon>Mycoplasmoidales</taxon>
        <taxon>Metamycoplasmataceae</taxon>
        <taxon>Mycoplasmopsis</taxon>
    </lineage>
</organism>
<reference evidence="3 4" key="1">
    <citation type="submission" date="2019-01" db="EMBL/GenBank/DDBJ databases">
        <authorList>
            <consortium name="Pathogen Informatics"/>
        </authorList>
    </citation>
    <scope>NUCLEOTIDE SEQUENCE [LARGE SCALE GENOMIC DNA]</scope>
    <source>
        <strain evidence="3 4">NCTC10118</strain>
    </source>
</reference>
<evidence type="ECO:0000256" key="1">
    <source>
        <dbReference type="SAM" id="Coils"/>
    </source>
</evidence>
<protein>
    <submittedName>
        <fullName evidence="3">Uncharacterized protein</fullName>
    </submittedName>
</protein>
<accession>A0A449AEI9</accession>
<feature type="transmembrane region" description="Helical" evidence="2">
    <location>
        <begin position="96"/>
        <end position="114"/>
    </location>
</feature>
<dbReference type="AlphaFoldDB" id="A0A449AEI9"/>
<feature type="transmembrane region" description="Helical" evidence="2">
    <location>
        <begin position="6"/>
        <end position="28"/>
    </location>
</feature>
<gene>
    <name evidence="3" type="ORF">NCTC10118_00446</name>
</gene>